<proteinExistence type="inferred from homology"/>
<protein>
    <submittedName>
        <fullName evidence="2">Enoyl-CoA hydratase/isomerase family protein</fullName>
    </submittedName>
</protein>
<comment type="similarity">
    <text evidence="1">Belongs to the enoyl-CoA hydratase/isomerase family.</text>
</comment>
<dbReference type="InterPro" id="IPR029045">
    <property type="entry name" value="ClpP/crotonase-like_dom_sf"/>
</dbReference>
<evidence type="ECO:0000313" key="3">
    <source>
        <dbReference type="Proteomes" id="UP000462055"/>
    </source>
</evidence>
<name>A0A6I4MEG7_9ACTN</name>
<dbReference type="AlphaFoldDB" id="A0A6I4MEG7"/>
<dbReference type="Gene3D" id="3.90.226.10">
    <property type="entry name" value="2-enoyl-CoA Hydratase, Chain A, domain 1"/>
    <property type="match status" value="1"/>
</dbReference>
<dbReference type="SUPFAM" id="SSF52096">
    <property type="entry name" value="ClpP/crotonase"/>
    <property type="match status" value="1"/>
</dbReference>
<evidence type="ECO:0000256" key="1">
    <source>
        <dbReference type="ARBA" id="ARBA00005254"/>
    </source>
</evidence>
<reference evidence="2" key="1">
    <citation type="submission" date="2019-12" db="EMBL/GenBank/DDBJ databases">
        <title>Actinomadura physcomitrii sp. nov., a novel actinomycete isolated from moss [Physcomitrium sphaericum (Ludw) Fuernr].</title>
        <authorList>
            <person name="Zhuang X."/>
        </authorList>
    </citation>
    <scope>NUCLEOTIDE SEQUENCE [LARGE SCALE GENOMIC DNA]</scope>
    <source>
        <strain evidence="2">LD22</strain>
    </source>
</reference>
<gene>
    <name evidence="2" type="ORF">F8568_023400</name>
</gene>
<dbReference type="RefSeq" id="WP_151595809.1">
    <property type="nucleotide sequence ID" value="NZ_WBMS02000018.1"/>
</dbReference>
<organism evidence="2 3">
    <name type="scientific">Actinomadura physcomitrii</name>
    <dbReference type="NCBI Taxonomy" id="2650748"/>
    <lineage>
        <taxon>Bacteria</taxon>
        <taxon>Bacillati</taxon>
        <taxon>Actinomycetota</taxon>
        <taxon>Actinomycetes</taxon>
        <taxon>Streptosporangiales</taxon>
        <taxon>Thermomonosporaceae</taxon>
        <taxon>Actinomadura</taxon>
    </lineage>
</organism>
<dbReference type="EMBL" id="WBMS02000018">
    <property type="protein sequence ID" value="MWA03270.1"/>
    <property type="molecule type" value="Genomic_DNA"/>
</dbReference>
<evidence type="ECO:0000313" key="2">
    <source>
        <dbReference type="EMBL" id="MWA03270.1"/>
    </source>
</evidence>
<comment type="caution">
    <text evidence="2">The sequence shown here is derived from an EMBL/GenBank/DDBJ whole genome shotgun (WGS) entry which is preliminary data.</text>
</comment>
<dbReference type="GO" id="GO:0016853">
    <property type="term" value="F:isomerase activity"/>
    <property type="evidence" value="ECO:0007669"/>
    <property type="project" value="UniProtKB-KW"/>
</dbReference>
<dbReference type="Proteomes" id="UP000462055">
    <property type="component" value="Unassembled WGS sequence"/>
</dbReference>
<dbReference type="Pfam" id="PF00378">
    <property type="entry name" value="ECH_1"/>
    <property type="match status" value="1"/>
</dbReference>
<keyword evidence="3" id="KW-1185">Reference proteome</keyword>
<dbReference type="PANTHER" id="PTHR43802:SF1">
    <property type="entry name" value="IP11341P-RELATED"/>
    <property type="match status" value="1"/>
</dbReference>
<dbReference type="InterPro" id="IPR001753">
    <property type="entry name" value="Enoyl-CoA_hydra/iso"/>
</dbReference>
<dbReference type="CDD" id="cd06558">
    <property type="entry name" value="crotonase-like"/>
    <property type="match status" value="1"/>
</dbReference>
<dbReference type="PANTHER" id="PTHR43802">
    <property type="entry name" value="ENOYL-COA HYDRATASE"/>
    <property type="match status" value="1"/>
</dbReference>
<accession>A0A6I4MEG7</accession>
<sequence>MASVSPRHMPAFVKPPKFEEYSEKYKEHIIMERRDGVIMLRMHTKNKTLVWGPQLHRAIHQAVEEAAADPENQVMILTATGDFWVAYGYSIREEGYNLPESTAEERAKSSMDFFVGDGMPLQEALVFDVRIPTIAAINGPGYHMEMALMCDLTICTDDTVMVDVHKWMGFVSGDGVNIAYQGLMGNKRANYAMLLGTPVTAQQALEWGMVNEVVPRQRIYDRAWELGAKVMEGGEKRRAYRRMMTEIMRKPWKTRMSEDFFGAFAAEMYGYMAEPDVSHDDEALDEMWKQCGVEIPEW</sequence>